<organism evidence="1 2">
    <name type="scientific">Mycena metata</name>
    <dbReference type="NCBI Taxonomy" id="1033252"/>
    <lineage>
        <taxon>Eukaryota</taxon>
        <taxon>Fungi</taxon>
        <taxon>Dikarya</taxon>
        <taxon>Basidiomycota</taxon>
        <taxon>Agaricomycotina</taxon>
        <taxon>Agaricomycetes</taxon>
        <taxon>Agaricomycetidae</taxon>
        <taxon>Agaricales</taxon>
        <taxon>Marasmiineae</taxon>
        <taxon>Mycenaceae</taxon>
        <taxon>Mycena</taxon>
    </lineage>
</organism>
<keyword evidence="2" id="KW-1185">Reference proteome</keyword>
<gene>
    <name evidence="1" type="ORF">B0H16DRAFT_1558087</name>
</gene>
<name>A0AAD7IL87_9AGAR</name>
<evidence type="ECO:0000313" key="2">
    <source>
        <dbReference type="Proteomes" id="UP001215598"/>
    </source>
</evidence>
<reference evidence="1" key="1">
    <citation type="submission" date="2023-03" db="EMBL/GenBank/DDBJ databases">
        <title>Massive genome expansion in bonnet fungi (Mycena s.s.) driven by repeated elements and novel gene families across ecological guilds.</title>
        <authorList>
            <consortium name="Lawrence Berkeley National Laboratory"/>
            <person name="Harder C.B."/>
            <person name="Miyauchi S."/>
            <person name="Viragh M."/>
            <person name="Kuo A."/>
            <person name="Thoen E."/>
            <person name="Andreopoulos B."/>
            <person name="Lu D."/>
            <person name="Skrede I."/>
            <person name="Drula E."/>
            <person name="Henrissat B."/>
            <person name="Morin E."/>
            <person name="Kohler A."/>
            <person name="Barry K."/>
            <person name="LaButti K."/>
            <person name="Morin E."/>
            <person name="Salamov A."/>
            <person name="Lipzen A."/>
            <person name="Mereny Z."/>
            <person name="Hegedus B."/>
            <person name="Baldrian P."/>
            <person name="Stursova M."/>
            <person name="Weitz H."/>
            <person name="Taylor A."/>
            <person name="Grigoriev I.V."/>
            <person name="Nagy L.G."/>
            <person name="Martin F."/>
            <person name="Kauserud H."/>
        </authorList>
    </citation>
    <scope>NUCLEOTIDE SEQUENCE</scope>
    <source>
        <strain evidence="1">CBHHK182m</strain>
    </source>
</reference>
<dbReference type="EMBL" id="JARKIB010000082">
    <property type="protein sequence ID" value="KAJ7745746.1"/>
    <property type="molecule type" value="Genomic_DNA"/>
</dbReference>
<dbReference type="AlphaFoldDB" id="A0AAD7IL87"/>
<accession>A0AAD7IL87</accession>
<protein>
    <submittedName>
        <fullName evidence="1">Uncharacterized protein</fullName>
    </submittedName>
</protein>
<comment type="caution">
    <text evidence="1">The sequence shown here is derived from an EMBL/GenBank/DDBJ whole genome shotgun (WGS) entry which is preliminary data.</text>
</comment>
<proteinExistence type="predicted"/>
<sequence length="306" mass="34515">MPPISTNPQEHGLLPPELEREIFEFAALSQPVTIPKLMLVAWHVKEWVEPLLYRTIVFDDPIDGHPTFTIDILLSAIRSKPAFFFHNAVRHINFQTGHHISPADSMVIISVCSGVENIVGYHDPILGQSHLPLKRLSTSLREILNPLESSPLSPANFALPLFSRLTHLELRSDFLRASDADEWTGLATLPQLTHLAFNSYITFPVFKRILDTSSTLQILVLLTPYVPSWETEGGRDKEDGSLLHDMRFVVMACGDPHRDWQMGARGGRDHWRRAEEFAASRQAGLVNQWFIETDESIAQALLNSSI</sequence>
<dbReference type="Proteomes" id="UP001215598">
    <property type="component" value="Unassembled WGS sequence"/>
</dbReference>
<evidence type="ECO:0000313" key="1">
    <source>
        <dbReference type="EMBL" id="KAJ7745746.1"/>
    </source>
</evidence>